<dbReference type="SUPFAM" id="SSF53756">
    <property type="entry name" value="UDP-Glycosyltransferase/glycogen phosphorylase"/>
    <property type="match status" value="1"/>
</dbReference>
<organism evidence="4 5">
    <name type="scientific">Sciurus carolinensis</name>
    <name type="common">Eastern gray squirrel</name>
    <dbReference type="NCBI Taxonomy" id="30640"/>
    <lineage>
        <taxon>Eukaryota</taxon>
        <taxon>Metazoa</taxon>
        <taxon>Chordata</taxon>
        <taxon>Craniata</taxon>
        <taxon>Vertebrata</taxon>
        <taxon>Euteleostomi</taxon>
        <taxon>Mammalia</taxon>
        <taxon>Eutheria</taxon>
        <taxon>Euarchontoglires</taxon>
        <taxon>Glires</taxon>
        <taxon>Rodentia</taxon>
        <taxon>Sciuromorpha</taxon>
        <taxon>Sciuridae</taxon>
        <taxon>Sciurinae</taxon>
        <taxon>Sciurini</taxon>
        <taxon>Sciurus</taxon>
    </lineage>
</organism>
<dbReference type="Proteomes" id="UP001166674">
    <property type="component" value="Unassembled WGS sequence"/>
</dbReference>
<comment type="caution">
    <text evidence="4">The sequence shown here is derived from an EMBL/GenBank/DDBJ whole genome shotgun (WGS) entry which is preliminary data.</text>
</comment>
<dbReference type="InterPro" id="IPR050271">
    <property type="entry name" value="UDP-glycosyltransferase"/>
</dbReference>
<evidence type="ECO:0000256" key="1">
    <source>
        <dbReference type="ARBA" id="ARBA00009995"/>
    </source>
</evidence>
<dbReference type="GO" id="GO:0015020">
    <property type="term" value="F:glucuronosyltransferase activity"/>
    <property type="evidence" value="ECO:0007669"/>
    <property type="project" value="TreeGrafter"/>
</dbReference>
<evidence type="ECO:0000256" key="2">
    <source>
        <dbReference type="ARBA" id="ARBA00022676"/>
    </source>
</evidence>
<protein>
    <submittedName>
        <fullName evidence="4">UDP-glucuronosyltransferase 2A3</fullName>
    </submittedName>
</protein>
<dbReference type="Gene3D" id="3.40.50.2000">
    <property type="entry name" value="Glycogen Phosphorylase B"/>
    <property type="match status" value="1"/>
</dbReference>
<dbReference type="EMBL" id="JAATJV010242600">
    <property type="protein sequence ID" value="MBZ3875120.1"/>
    <property type="molecule type" value="Genomic_DNA"/>
</dbReference>
<evidence type="ECO:0000313" key="4">
    <source>
        <dbReference type="EMBL" id="MBZ3875120.1"/>
    </source>
</evidence>
<dbReference type="Pfam" id="PF00201">
    <property type="entry name" value="UDPGT"/>
    <property type="match status" value="1"/>
</dbReference>
<evidence type="ECO:0000256" key="3">
    <source>
        <dbReference type="ARBA" id="ARBA00022679"/>
    </source>
</evidence>
<dbReference type="InterPro" id="IPR002213">
    <property type="entry name" value="UDP_glucos_trans"/>
</dbReference>
<gene>
    <name evidence="4" type="ORF">SUZIE_131350</name>
</gene>
<proteinExistence type="inferred from homology"/>
<keyword evidence="5" id="KW-1185">Reference proteome</keyword>
<dbReference type="AlphaFoldDB" id="A0AA41MNE0"/>
<evidence type="ECO:0000313" key="5">
    <source>
        <dbReference type="Proteomes" id="UP001166674"/>
    </source>
</evidence>
<name>A0AA41MNE0_SCICA</name>
<accession>A0AA41MNE0</accession>
<reference evidence="4" key="1">
    <citation type="submission" date="2020-03" db="EMBL/GenBank/DDBJ databases">
        <title>Studies in the Genomics of Life Span.</title>
        <authorList>
            <person name="Glass D."/>
        </authorList>
    </citation>
    <scope>NUCLEOTIDE SEQUENCE</scope>
    <source>
        <strain evidence="4">SUZIE</strain>
        <tissue evidence="4">Muscle</tissue>
    </source>
</reference>
<comment type="similarity">
    <text evidence="1">Belongs to the UDP-glycosyltransferase family.</text>
</comment>
<dbReference type="PANTHER" id="PTHR48043:SF137">
    <property type="entry name" value="UDP-GLUCURONOSYLTRANSFERASE 2A3"/>
    <property type="match status" value="1"/>
</dbReference>
<keyword evidence="3" id="KW-0808">Transferase</keyword>
<keyword evidence="2" id="KW-0328">Glycosyltransferase</keyword>
<dbReference type="PANTHER" id="PTHR48043">
    <property type="entry name" value="EG:EG0003.4 PROTEIN-RELATED"/>
    <property type="match status" value="1"/>
</dbReference>
<sequence>MKKLRETKYDVMVIDPVVPCGELVAELLGIPFVNTIRLSMGNTIERYCGNLPILPSYVPVSMGGLTDRMTFMERVKNMMFTLFFDFMFQQYDSQFWNQFYGEALGRPTTLCETVGKAEIWLIRTYWDFEFPRPYLPSFEFVGGLHCEPAKPLPKSLGVAALGHSDTSPSRQETADPQFLSSGCPKCYLPATPSDLSPVPGGGGIQQPYRILLKKDIVKKH</sequence>